<accession>A0A811VK25</accession>
<keyword evidence="2" id="KW-1185">Reference proteome</keyword>
<dbReference type="EMBL" id="CAJHJT010000056">
    <property type="protein sequence ID" value="CAD7014569.1"/>
    <property type="molecule type" value="Genomic_DNA"/>
</dbReference>
<name>A0A811VK25_CERCA</name>
<protein>
    <submittedName>
        <fullName evidence="1">(Mediterranean fruit fly) hypothetical protein</fullName>
    </submittedName>
</protein>
<sequence>MERMLQQHNLNCCINGNDKSWLEKRHTLQTTTTTTISGRSATHFGYQQQQQQQQLYARMFSSRRQASGMRLAASAPVNYLAQHVVATHARTAVRGACACAVTELEPESHSSGSRSMDWPFNSIFGHLWAAIGDNNMLHCC</sequence>
<evidence type="ECO:0000313" key="2">
    <source>
        <dbReference type="Proteomes" id="UP000606786"/>
    </source>
</evidence>
<comment type="caution">
    <text evidence="1">The sequence shown here is derived from an EMBL/GenBank/DDBJ whole genome shotgun (WGS) entry which is preliminary data.</text>
</comment>
<reference evidence="1" key="1">
    <citation type="submission" date="2020-11" db="EMBL/GenBank/DDBJ databases">
        <authorList>
            <person name="Whitehead M."/>
        </authorList>
    </citation>
    <scope>NUCLEOTIDE SEQUENCE</scope>
    <source>
        <strain evidence="1">EGII</strain>
    </source>
</reference>
<gene>
    <name evidence="1" type="ORF">CCAP1982_LOCUS22568</name>
</gene>
<dbReference type="AlphaFoldDB" id="A0A811VK25"/>
<organism evidence="1 2">
    <name type="scientific">Ceratitis capitata</name>
    <name type="common">Mediterranean fruit fly</name>
    <name type="synonym">Tephritis capitata</name>
    <dbReference type="NCBI Taxonomy" id="7213"/>
    <lineage>
        <taxon>Eukaryota</taxon>
        <taxon>Metazoa</taxon>
        <taxon>Ecdysozoa</taxon>
        <taxon>Arthropoda</taxon>
        <taxon>Hexapoda</taxon>
        <taxon>Insecta</taxon>
        <taxon>Pterygota</taxon>
        <taxon>Neoptera</taxon>
        <taxon>Endopterygota</taxon>
        <taxon>Diptera</taxon>
        <taxon>Brachycera</taxon>
        <taxon>Muscomorpha</taxon>
        <taxon>Tephritoidea</taxon>
        <taxon>Tephritidae</taxon>
        <taxon>Ceratitis</taxon>
        <taxon>Ceratitis</taxon>
    </lineage>
</organism>
<proteinExistence type="predicted"/>
<evidence type="ECO:0000313" key="1">
    <source>
        <dbReference type="EMBL" id="CAD7014569.1"/>
    </source>
</evidence>
<dbReference type="Proteomes" id="UP000606786">
    <property type="component" value="Unassembled WGS sequence"/>
</dbReference>